<feature type="compositionally biased region" description="Basic residues" evidence="1">
    <location>
        <begin position="91"/>
        <end position="100"/>
    </location>
</feature>
<feature type="chain" id="PRO_5047400825" evidence="2">
    <location>
        <begin position="26"/>
        <end position="251"/>
    </location>
</feature>
<feature type="compositionally biased region" description="Low complexity" evidence="1">
    <location>
        <begin position="101"/>
        <end position="118"/>
    </location>
</feature>
<evidence type="ECO:0000313" key="3">
    <source>
        <dbReference type="EMBL" id="GJE57970.1"/>
    </source>
</evidence>
<feature type="compositionally biased region" description="Basic and acidic residues" evidence="1">
    <location>
        <begin position="77"/>
        <end position="90"/>
    </location>
</feature>
<reference evidence="3" key="1">
    <citation type="journal article" date="2021" name="Front. Microbiol.">
        <title>Comprehensive Comparative Genomics and Phenotyping of Methylobacterium Species.</title>
        <authorList>
            <person name="Alessa O."/>
            <person name="Ogura Y."/>
            <person name="Fujitani Y."/>
            <person name="Takami H."/>
            <person name="Hayashi T."/>
            <person name="Sahin N."/>
            <person name="Tani A."/>
        </authorList>
    </citation>
    <scope>NUCLEOTIDE SEQUENCE</scope>
    <source>
        <strain evidence="3">DSM 23632</strain>
    </source>
</reference>
<organism evidence="3 4">
    <name type="scientific">Methylobacterium trifolii</name>
    <dbReference type="NCBI Taxonomy" id="1003092"/>
    <lineage>
        <taxon>Bacteria</taxon>
        <taxon>Pseudomonadati</taxon>
        <taxon>Pseudomonadota</taxon>
        <taxon>Alphaproteobacteria</taxon>
        <taxon>Hyphomicrobiales</taxon>
        <taxon>Methylobacteriaceae</taxon>
        <taxon>Methylobacterium</taxon>
    </lineage>
</organism>
<proteinExistence type="predicted"/>
<evidence type="ECO:0000313" key="4">
    <source>
        <dbReference type="Proteomes" id="UP001055057"/>
    </source>
</evidence>
<dbReference type="RefSeq" id="WP_238180611.1">
    <property type="nucleotide sequence ID" value="NZ_BPRB01000004.1"/>
</dbReference>
<evidence type="ECO:0000256" key="2">
    <source>
        <dbReference type="SAM" id="SignalP"/>
    </source>
</evidence>
<feature type="region of interest" description="Disordered" evidence="1">
    <location>
        <begin position="23"/>
        <end position="120"/>
    </location>
</feature>
<dbReference type="EMBL" id="BPRB01000004">
    <property type="protein sequence ID" value="GJE57970.1"/>
    <property type="molecule type" value="Genomic_DNA"/>
</dbReference>
<gene>
    <name evidence="3" type="ORF">MPOCJGCO_0046</name>
</gene>
<name>A0ABQ4TS06_9HYPH</name>
<accession>A0ABQ4TS06</accession>
<keyword evidence="2" id="KW-0732">Signal</keyword>
<sequence length="251" mass="26266">MRPARPFASVAVLILALASAGGARAQARPGWVDPPARQAAPSTPAAPSAAVPDTKPAPDRGATAEKPPTEAAPPRSVAERSALRRAERPRPRSRVVRRGSPRLADTPAAAVPAPAADPRFSGWAGEAQALTADYLDAFSGGGMIAGTPRFYGSQVRFHGRAMTLGALLAEKRQFALRWPDRRYEPRSTRTACNAALATCVVHTVVAFRAASPTRGALSQGVAELVLEVSFAGPRPTIVAESSRVLRRGGNA</sequence>
<dbReference type="Proteomes" id="UP001055057">
    <property type="component" value="Unassembled WGS sequence"/>
</dbReference>
<feature type="compositionally biased region" description="Low complexity" evidence="1">
    <location>
        <begin position="23"/>
        <end position="52"/>
    </location>
</feature>
<protein>
    <submittedName>
        <fullName evidence="3">Uncharacterized protein</fullName>
    </submittedName>
</protein>
<evidence type="ECO:0000256" key="1">
    <source>
        <dbReference type="SAM" id="MobiDB-lite"/>
    </source>
</evidence>
<comment type="caution">
    <text evidence="3">The sequence shown here is derived from an EMBL/GenBank/DDBJ whole genome shotgun (WGS) entry which is preliminary data.</text>
</comment>
<reference evidence="3" key="2">
    <citation type="submission" date="2021-08" db="EMBL/GenBank/DDBJ databases">
        <authorList>
            <person name="Tani A."/>
            <person name="Ola A."/>
            <person name="Ogura Y."/>
            <person name="Katsura K."/>
            <person name="Hayashi T."/>
        </authorList>
    </citation>
    <scope>NUCLEOTIDE SEQUENCE</scope>
    <source>
        <strain evidence="3">DSM 23632</strain>
    </source>
</reference>
<keyword evidence="4" id="KW-1185">Reference proteome</keyword>
<feature type="signal peptide" evidence="2">
    <location>
        <begin position="1"/>
        <end position="25"/>
    </location>
</feature>